<dbReference type="OrthoDB" id="4133832at2759"/>
<organism evidence="1 2">
    <name type="scientific">Neocucurbitaria cava</name>
    <dbReference type="NCBI Taxonomy" id="798079"/>
    <lineage>
        <taxon>Eukaryota</taxon>
        <taxon>Fungi</taxon>
        <taxon>Dikarya</taxon>
        <taxon>Ascomycota</taxon>
        <taxon>Pezizomycotina</taxon>
        <taxon>Dothideomycetes</taxon>
        <taxon>Pleosporomycetidae</taxon>
        <taxon>Pleosporales</taxon>
        <taxon>Pleosporineae</taxon>
        <taxon>Cucurbitariaceae</taxon>
        <taxon>Neocucurbitaria</taxon>
    </lineage>
</organism>
<evidence type="ECO:0000313" key="2">
    <source>
        <dbReference type="Proteomes" id="UP001140560"/>
    </source>
</evidence>
<dbReference type="AlphaFoldDB" id="A0A9W8YCE9"/>
<evidence type="ECO:0000313" key="1">
    <source>
        <dbReference type="EMBL" id="KAJ4374032.1"/>
    </source>
</evidence>
<name>A0A9W8YCE9_9PLEO</name>
<accession>A0A9W8YCE9</accession>
<comment type="caution">
    <text evidence="1">The sequence shown here is derived from an EMBL/GenBank/DDBJ whole genome shotgun (WGS) entry which is preliminary data.</text>
</comment>
<gene>
    <name evidence="1" type="ORF">N0V83_002771</name>
</gene>
<keyword evidence="2" id="KW-1185">Reference proteome</keyword>
<sequence>MDLRADAMGERSDIEAQPCFLGLPGELRNDIYEFLLLDQDPIRVTMPLISSCRQVRKEYMPLYFQRQTICLPIYRVQSFFETYFLTNDTKFIPPPICSVKVSIATDKVTAIDMKWLAGFLLQRPKISITFDNDVEYSLADDLKVLLDISKSNDVWRDGLTDYASVKLISRISKYPWEEDAEDLFWDWYLELVVKQGVLTNRPAYGSNSYLPDFGLYKLSGGPGNRAAPFAFLRIVLERQP</sequence>
<evidence type="ECO:0008006" key="3">
    <source>
        <dbReference type="Google" id="ProtNLM"/>
    </source>
</evidence>
<protein>
    <recommendedName>
        <fullName evidence="3">F-box domain-containing protein</fullName>
    </recommendedName>
</protein>
<reference evidence="1" key="1">
    <citation type="submission" date="2022-10" db="EMBL/GenBank/DDBJ databases">
        <title>Tapping the CABI collections for fungal endophytes: first genome assemblies for Collariella, Neodidymelliopsis, Ascochyta clinopodiicola, Didymella pomorum, Didymosphaeria variabile, Neocosmospora piperis and Neocucurbitaria cava.</title>
        <authorList>
            <person name="Hill R."/>
        </authorList>
    </citation>
    <scope>NUCLEOTIDE SEQUENCE</scope>
    <source>
        <strain evidence="1">IMI 356814</strain>
    </source>
</reference>
<dbReference type="EMBL" id="JAPEUY010000004">
    <property type="protein sequence ID" value="KAJ4374032.1"/>
    <property type="molecule type" value="Genomic_DNA"/>
</dbReference>
<dbReference type="Proteomes" id="UP001140560">
    <property type="component" value="Unassembled WGS sequence"/>
</dbReference>
<proteinExistence type="predicted"/>